<protein>
    <submittedName>
        <fullName evidence="2">p27 family phage terminase</fullName>
    </submittedName>
</protein>
<dbReference type="Pfam" id="PF05119">
    <property type="entry name" value="Terminase_4"/>
    <property type="match status" value="1"/>
</dbReference>
<dbReference type="InterPro" id="IPR006448">
    <property type="entry name" value="Phage_term_ssu_P27"/>
</dbReference>
<sequence length="155" mass="17837">MGRNMKVVAATKKHLTKEEREKRKEIEEKASDGLAMLQRTPPDYLSKNAKAEYRRIIKDLRNLPIRNLDRVVLENYCVWYAVYRDVSSELDKVGYVISDEDKGRIPNPLILTLEKATTNIRSSASQLGLTVDSRMKMFVPKTEEKKVSIFDKFGG</sequence>
<name>W1TYU9_STRAP</name>
<evidence type="ECO:0000256" key="1">
    <source>
        <dbReference type="SAM" id="MobiDB-lite"/>
    </source>
</evidence>
<dbReference type="AlphaFoldDB" id="W1TYU9"/>
<accession>W1TYU9</accession>
<dbReference type="Proteomes" id="UP000018846">
    <property type="component" value="Unassembled WGS sequence"/>
</dbReference>
<dbReference type="EMBL" id="AZMF01000127">
    <property type="protein sequence ID" value="ETI84498.1"/>
    <property type="molecule type" value="Genomic_DNA"/>
</dbReference>
<organism evidence="2 3">
    <name type="scientific">Streptococcus anginosus DORA_7</name>
    <dbReference type="NCBI Taxonomy" id="1403946"/>
    <lineage>
        <taxon>Bacteria</taxon>
        <taxon>Bacillati</taxon>
        <taxon>Bacillota</taxon>
        <taxon>Bacilli</taxon>
        <taxon>Lactobacillales</taxon>
        <taxon>Streptococcaceae</taxon>
        <taxon>Streptococcus</taxon>
        <taxon>Streptococcus anginosus group</taxon>
    </lineage>
</organism>
<feature type="compositionally biased region" description="Basic and acidic residues" evidence="1">
    <location>
        <begin position="16"/>
        <end position="31"/>
    </location>
</feature>
<dbReference type="PATRIC" id="fig|1403946.3.peg.1568"/>
<comment type="caution">
    <text evidence="2">The sequence shown here is derived from an EMBL/GenBank/DDBJ whole genome shotgun (WGS) entry which is preliminary data.</text>
</comment>
<dbReference type="NCBIfam" id="TIGR01558">
    <property type="entry name" value="sm_term_P27"/>
    <property type="match status" value="1"/>
</dbReference>
<gene>
    <name evidence="2" type="ORF">Q615_SPAC00127G0142</name>
</gene>
<reference evidence="2 3" key="1">
    <citation type="submission" date="2013-12" db="EMBL/GenBank/DDBJ databases">
        <title>A Varibaculum cambriense genome reconstructed from a premature infant gut community with otherwise low bacterial novelty that shifts toward anaerobic metabolism during the third week of life.</title>
        <authorList>
            <person name="Brown C.T."/>
            <person name="Sharon I."/>
            <person name="Thomas B.C."/>
            <person name="Castelle C.J."/>
            <person name="Morowitz M.J."/>
            <person name="Banfield J.F."/>
        </authorList>
    </citation>
    <scope>NUCLEOTIDE SEQUENCE [LARGE SCALE GENOMIC DNA]</scope>
    <source>
        <strain evidence="3">DORA_7</strain>
    </source>
</reference>
<dbReference type="eggNOG" id="COG3747">
    <property type="taxonomic scope" value="Bacteria"/>
</dbReference>
<proteinExistence type="predicted"/>
<evidence type="ECO:0000313" key="3">
    <source>
        <dbReference type="Proteomes" id="UP000018846"/>
    </source>
</evidence>
<evidence type="ECO:0000313" key="2">
    <source>
        <dbReference type="EMBL" id="ETI84498.1"/>
    </source>
</evidence>
<feature type="region of interest" description="Disordered" evidence="1">
    <location>
        <begin position="1"/>
        <end position="32"/>
    </location>
</feature>